<evidence type="ECO:0000313" key="1">
    <source>
        <dbReference type="EMBL" id="PRY22239.1"/>
    </source>
</evidence>
<keyword evidence="2" id="KW-1185">Reference proteome</keyword>
<protein>
    <submittedName>
        <fullName evidence="1">Uncharacterized protein</fullName>
    </submittedName>
</protein>
<dbReference type="EMBL" id="PVTD01000007">
    <property type="protein sequence ID" value="PRY22239.1"/>
    <property type="molecule type" value="Genomic_DNA"/>
</dbReference>
<reference evidence="1 2" key="1">
    <citation type="submission" date="2018-03" db="EMBL/GenBank/DDBJ databases">
        <title>Genomic Encyclopedia of Archaeal and Bacterial Type Strains, Phase II (KMG-II): from individual species to whole genera.</title>
        <authorList>
            <person name="Goeker M."/>
        </authorList>
    </citation>
    <scope>NUCLEOTIDE SEQUENCE [LARGE SCALE GENOMIC DNA]</scope>
    <source>
        <strain evidence="1 2">DSM 29328</strain>
    </source>
</reference>
<organism evidence="1 2">
    <name type="scientific">Aliiruegeria haliotis</name>
    <dbReference type="NCBI Taxonomy" id="1280846"/>
    <lineage>
        <taxon>Bacteria</taxon>
        <taxon>Pseudomonadati</taxon>
        <taxon>Pseudomonadota</taxon>
        <taxon>Alphaproteobacteria</taxon>
        <taxon>Rhodobacterales</taxon>
        <taxon>Roseobacteraceae</taxon>
        <taxon>Aliiruegeria</taxon>
    </lineage>
</organism>
<dbReference type="RefSeq" id="WP_106206065.1">
    <property type="nucleotide sequence ID" value="NZ_PVTD01000007.1"/>
</dbReference>
<name>A0A2T0RM27_9RHOB</name>
<accession>A0A2T0RM27</accession>
<dbReference type="AlphaFoldDB" id="A0A2T0RM27"/>
<dbReference type="PROSITE" id="PS51257">
    <property type="entry name" value="PROKAR_LIPOPROTEIN"/>
    <property type="match status" value="1"/>
</dbReference>
<evidence type="ECO:0000313" key="2">
    <source>
        <dbReference type="Proteomes" id="UP000239480"/>
    </source>
</evidence>
<dbReference type="Proteomes" id="UP000239480">
    <property type="component" value="Unassembled WGS sequence"/>
</dbReference>
<gene>
    <name evidence="1" type="ORF">CLV78_107163</name>
</gene>
<sequence length="103" mass="10579">MNNLVRIGALVAVGATLAGCDETMDTGATSTPPATLSVADQACQESVRAQTNNPDVVVLESLFSEAGTLVTLGVGPDRARWSCTSTNDGIVQNVQSQVNEGTL</sequence>
<proteinExistence type="predicted"/>
<dbReference type="OrthoDB" id="8454614at2"/>
<comment type="caution">
    <text evidence="1">The sequence shown here is derived from an EMBL/GenBank/DDBJ whole genome shotgun (WGS) entry which is preliminary data.</text>
</comment>